<feature type="chain" id="PRO_5037764205" description="PEP-CTERM protein-sorting domain-containing protein" evidence="1">
    <location>
        <begin position="25"/>
        <end position="290"/>
    </location>
</feature>
<reference evidence="2" key="1">
    <citation type="submission" date="2021-01" db="EMBL/GenBank/DDBJ databases">
        <title>Modified the classification status of verrucomicrobia.</title>
        <authorList>
            <person name="Feng X."/>
        </authorList>
    </citation>
    <scope>NUCLEOTIDE SEQUENCE</scope>
    <source>
        <strain evidence="2">JCM 18052</strain>
    </source>
</reference>
<dbReference type="RefSeq" id="WP_200350203.1">
    <property type="nucleotide sequence ID" value="NZ_BAABHZ010000012.1"/>
</dbReference>
<name>A0A934R1T4_9BACT</name>
<evidence type="ECO:0008006" key="4">
    <source>
        <dbReference type="Google" id="ProtNLM"/>
    </source>
</evidence>
<keyword evidence="1" id="KW-0732">Signal</keyword>
<dbReference type="AlphaFoldDB" id="A0A934R1T4"/>
<evidence type="ECO:0000313" key="3">
    <source>
        <dbReference type="Proteomes" id="UP000600139"/>
    </source>
</evidence>
<evidence type="ECO:0000256" key="1">
    <source>
        <dbReference type="SAM" id="SignalP"/>
    </source>
</evidence>
<dbReference type="Proteomes" id="UP000600139">
    <property type="component" value="Unassembled WGS sequence"/>
</dbReference>
<gene>
    <name evidence="2" type="ORF">JIN84_06395</name>
</gene>
<evidence type="ECO:0000313" key="2">
    <source>
        <dbReference type="EMBL" id="MBK1815234.1"/>
    </source>
</evidence>
<proteinExistence type="predicted"/>
<comment type="caution">
    <text evidence="2">The sequence shown here is derived from an EMBL/GenBank/DDBJ whole genome shotgun (WGS) entry which is preliminary data.</text>
</comment>
<dbReference type="EMBL" id="JAENIK010000008">
    <property type="protein sequence ID" value="MBK1815234.1"/>
    <property type="molecule type" value="Genomic_DNA"/>
</dbReference>
<keyword evidence="3" id="KW-1185">Reference proteome</keyword>
<accession>A0A934R1T4</accession>
<feature type="signal peptide" evidence="1">
    <location>
        <begin position="1"/>
        <end position="24"/>
    </location>
</feature>
<sequence>MKSVIKSSLLAIAGAGLFALPASGAVSLENGSLAVAFYQVIGGVVQNNTLVVDLGQASLYRENTGYNVSVSTVNPGIANSNIGGALSNAFGSTWADSGTVRWMVVGGVAAGPTGVSGDPSRTSYLSTGVSDFNVGTTFPSDLSSSNRSQVSGQITQFFGSVQNETATVGNADAAQLPISDASSIDEFVTGGGYFTLGHDITQTLGAGTIANGPHGLVFEGALDIYRLINTTTGADLTASYSNGNAAVGSPQYIGTLALDSLGNLSVIPEPSAALLGLLGVVTFFHRRRSA</sequence>
<protein>
    <recommendedName>
        <fullName evidence="4">PEP-CTERM protein-sorting domain-containing protein</fullName>
    </recommendedName>
</protein>
<organism evidence="2 3">
    <name type="scientific">Luteolibacter yonseiensis</name>
    <dbReference type="NCBI Taxonomy" id="1144680"/>
    <lineage>
        <taxon>Bacteria</taxon>
        <taxon>Pseudomonadati</taxon>
        <taxon>Verrucomicrobiota</taxon>
        <taxon>Verrucomicrobiia</taxon>
        <taxon>Verrucomicrobiales</taxon>
        <taxon>Verrucomicrobiaceae</taxon>
        <taxon>Luteolibacter</taxon>
    </lineage>
</organism>